<evidence type="ECO:0000313" key="1">
    <source>
        <dbReference type="EMBL" id="ARN23223.1"/>
    </source>
</evidence>
<keyword evidence="2" id="KW-1185">Reference proteome</keyword>
<accession>A0A1W6LG76</accession>
<dbReference type="Proteomes" id="UP000193427">
    <property type="component" value="Chromosome"/>
</dbReference>
<dbReference type="EMBL" id="CP015118">
    <property type="protein sequence ID" value="ARN23223.1"/>
    <property type="molecule type" value="Genomic_DNA"/>
</dbReference>
<reference evidence="1 2" key="1">
    <citation type="submission" date="2016-04" db="EMBL/GenBank/DDBJ databases">
        <title>Complete genome sequence of natural rubber-degrading, novel Gram-negative bacterium, Rhizobacter gummiphilus strain NS21.</title>
        <authorList>
            <person name="Tabata M."/>
            <person name="Kasai D."/>
            <person name="Fukuda M."/>
        </authorList>
    </citation>
    <scope>NUCLEOTIDE SEQUENCE [LARGE SCALE GENOMIC DNA]</scope>
    <source>
        <strain evidence="1 2">NS21</strain>
    </source>
</reference>
<dbReference type="AlphaFoldDB" id="A0A1W6LG76"/>
<organism evidence="1 2">
    <name type="scientific">Piscinibacter gummiphilus</name>
    <dbReference type="NCBI Taxonomy" id="946333"/>
    <lineage>
        <taxon>Bacteria</taxon>
        <taxon>Pseudomonadati</taxon>
        <taxon>Pseudomonadota</taxon>
        <taxon>Betaproteobacteria</taxon>
        <taxon>Burkholderiales</taxon>
        <taxon>Sphaerotilaceae</taxon>
        <taxon>Piscinibacter</taxon>
    </lineage>
</organism>
<dbReference type="KEGG" id="rgu:A4W93_26805"/>
<dbReference type="STRING" id="946333.A4W93_26805"/>
<protein>
    <submittedName>
        <fullName evidence="1">Uncharacterized protein</fullName>
    </submittedName>
</protein>
<evidence type="ECO:0000313" key="2">
    <source>
        <dbReference type="Proteomes" id="UP000193427"/>
    </source>
</evidence>
<dbReference type="OrthoDB" id="8703700at2"/>
<proteinExistence type="predicted"/>
<name>A0A1W6LG76_9BURK</name>
<gene>
    <name evidence="1" type="ORF">A4W93_26805</name>
</gene>
<sequence>MNSRQIVAAAALALLGSSAFAGGEFDPMTGFGVVSTATPRAAVKATAAAPVERFDAGTAYLQAPKAASTLTRADVRAEYLRARADGELVSFDTGTEYAQAPDSASTLTRAQVRAETETALRGGKASVAGGS</sequence>
<dbReference type="RefSeq" id="WP_085753540.1">
    <property type="nucleotide sequence ID" value="NZ_BSPR01000017.1"/>
</dbReference>